<evidence type="ECO:0000313" key="2">
    <source>
        <dbReference type="Proteomes" id="UP001149303"/>
    </source>
</evidence>
<dbReference type="EMBL" id="JAIWJY010000004">
    <property type="protein sequence ID" value="MDE1206591.1"/>
    <property type="molecule type" value="Genomic_DNA"/>
</dbReference>
<sequence length="184" mass="21966">MQNSYLESIKKQITYYKSLGDKTFNQLTQEELFYQYNQESNSIAVVAKHIAGNMLSRWSNFFTEDGEKSWRNRDDEFVNTFSTKEEMITYWEKGWNCFLNTINSLKETDLEKIIYIRNQGHTVIEAINRQICHYPYHIGQIVFLGKMLQNEKWESLSIPKNASKNFNQEKFSQEKSRKHFTDDL</sequence>
<dbReference type="Pfam" id="PF07609">
    <property type="entry name" value="DUF1572"/>
    <property type="match status" value="1"/>
</dbReference>
<reference evidence="1" key="1">
    <citation type="submission" date="2021-09" db="EMBL/GenBank/DDBJ databases">
        <authorList>
            <person name="Smyrli M."/>
        </authorList>
    </citation>
    <scope>NUCLEOTIDE SEQUENCE</scope>
    <source>
        <strain evidence="1">LAR25</strain>
    </source>
</reference>
<gene>
    <name evidence="1" type="ORF">LCI24_07255</name>
</gene>
<dbReference type="SUPFAM" id="SSF109854">
    <property type="entry name" value="DinB/YfiT-like putative metalloenzymes"/>
    <property type="match status" value="1"/>
</dbReference>
<proteinExistence type="predicted"/>
<comment type="caution">
    <text evidence="1">The sequence shown here is derived from an EMBL/GenBank/DDBJ whole genome shotgun (WGS) entry which is preliminary data.</text>
</comment>
<keyword evidence="2" id="KW-1185">Reference proteome</keyword>
<organism evidence="1 2">
    <name type="scientific">Tenacibaculum larymnensis</name>
    <dbReference type="NCBI Taxonomy" id="2878201"/>
    <lineage>
        <taxon>Bacteria</taxon>
        <taxon>Pseudomonadati</taxon>
        <taxon>Bacteroidota</taxon>
        <taxon>Flavobacteriia</taxon>
        <taxon>Flavobacteriales</taxon>
        <taxon>Flavobacteriaceae</taxon>
        <taxon>Tenacibaculum</taxon>
    </lineage>
</organism>
<evidence type="ECO:0000313" key="1">
    <source>
        <dbReference type="EMBL" id="MDE1206591.1"/>
    </source>
</evidence>
<dbReference type="AlphaFoldDB" id="A0A9X4IPS9"/>
<dbReference type="InterPro" id="IPR011466">
    <property type="entry name" value="DUF1572"/>
</dbReference>
<dbReference type="InterPro" id="IPR034660">
    <property type="entry name" value="DinB/YfiT-like"/>
</dbReference>
<protein>
    <submittedName>
        <fullName evidence="1">DUF1572 domain-containing protein</fullName>
    </submittedName>
</protein>
<dbReference type="RefSeq" id="WP_274639776.1">
    <property type="nucleotide sequence ID" value="NZ_JAIWJY010000004.1"/>
</dbReference>
<dbReference type="Proteomes" id="UP001149303">
    <property type="component" value="Unassembled WGS sequence"/>
</dbReference>
<name>A0A9X4IPS9_9FLAO</name>
<dbReference type="Gene3D" id="1.20.120.450">
    <property type="entry name" value="dinb family like domain"/>
    <property type="match status" value="1"/>
</dbReference>
<accession>A0A9X4IPS9</accession>